<organism evidence="2 3">
    <name type="scientific">Oculimacula yallundae</name>
    <dbReference type="NCBI Taxonomy" id="86028"/>
    <lineage>
        <taxon>Eukaryota</taxon>
        <taxon>Fungi</taxon>
        <taxon>Dikarya</taxon>
        <taxon>Ascomycota</taxon>
        <taxon>Pezizomycotina</taxon>
        <taxon>Leotiomycetes</taxon>
        <taxon>Helotiales</taxon>
        <taxon>Ploettnerulaceae</taxon>
        <taxon>Oculimacula</taxon>
    </lineage>
</organism>
<name>A0ABR4CGI4_9HELO</name>
<dbReference type="Proteomes" id="UP001595075">
    <property type="component" value="Unassembled WGS sequence"/>
</dbReference>
<feature type="compositionally biased region" description="Pro residues" evidence="1">
    <location>
        <begin position="113"/>
        <end position="124"/>
    </location>
</feature>
<gene>
    <name evidence="2" type="ORF">VTL71DRAFT_14964</name>
</gene>
<evidence type="ECO:0000313" key="3">
    <source>
        <dbReference type="Proteomes" id="UP001595075"/>
    </source>
</evidence>
<feature type="region of interest" description="Disordered" evidence="1">
    <location>
        <begin position="1"/>
        <end position="149"/>
    </location>
</feature>
<feature type="compositionally biased region" description="Polar residues" evidence="1">
    <location>
        <begin position="75"/>
        <end position="84"/>
    </location>
</feature>
<feature type="compositionally biased region" description="Basic and acidic residues" evidence="1">
    <location>
        <begin position="55"/>
        <end position="64"/>
    </location>
</feature>
<accession>A0ABR4CGI4</accession>
<feature type="compositionally biased region" description="Low complexity" evidence="1">
    <location>
        <begin position="85"/>
        <end position="96"/>
    </location>
</feature>
<feature type="compositionally biased region" description="Basic residues" evidence="1">
    <location>
        <begin position="1"/>
        <end position="13"/>
    </location>
</feature>
<evidence type="ECO:0000256" key="1">
    <source>
        <dbReference type="SAM" id="MobiDB-lite"/>
    </source>
</evidence>
<evidence type="ECO:0000313" key="2">
    <source>
        <dbReference type="EMBL" id="KAL2068627.1"/>
    </source>
</evidence>
<dbReference type="EMBL" id="JAZHXI010000008">
    <property type="protein sequence ID" value="KAL2068627.1"/>
    <property type="molecule type" value="Genomic_DNA"/>
</dbReference>
<sequence>MSSLWRRFRNRKQKLSDNPNQGGFDRLVEDAGASRVSVTEMAPPPQPRRRNSAGENERRQDGKRVVRFASRVNLRESQNQTTTESPAPSRASSLSSTDLDYLNAQAFRTASPKPNPKLTRPPRPASQSFVRPPQQPSKPSASSPQVDWEAFSGAFAPQPRLYPSRYPEQTLTPQQLRDLEGAYAPSPSAPAYYPAVTFQ</sequence>
<keyword evidence="3" id="KW-1185">Reference proteome</keyword>
<protein>
    <submittedName>
        <fullName evidence="2">Uncharacterized protein</fullName>
    </submittedName>
</protein>
<proteinExistence type="predicted"/>
<reference evidence="2 3" key="1">
    <citation type="journal article" date="2024" name="Commun. Biol.">
        <title>Comparative genomic analysis of thermophilic fungi reveals convergent evolutionary adaptations and gene losses.</title>
        <authorList>
            <person name="Steindorff A.S."/>
            <person name="Aguilar-Pontes M.V."/>
            <person name="Robinson A.J."/>
            <person name="Andreopoulos B."/>
            <person name="LaButti K."/>
            <person name="Kuo A."/>
            <person name="Mondo S."/>
            <person name="Riley R."/>
            <person name="Otillar R."/>
            <person name="Haridas S."/>
            <person name="Lipzen A."/>
            <person name="Grimwood J."/>
            <person name="Schmutz J."/>
            <person name="Clum A."/>
            <person name="Reid I.D."/>
            <person name="Moisan M.C."/>
            <person name="Butler G."/>
            <person name="Nguyen T.T.M."/>
            <person name="Dewar K."/>
            <person name="Conant G."/>
            <person name="Drula E."/>
            <person name="Henrissat B."/>
            <person name="Hansel C."/>
            <person name="Singer S."/>
            <person name="Hutchinson M.I."/>
            <person name="de Vries R.P."/>
            <person name="Natvig D.O."/>
            <person name="Powell A.J."/>
            <person name="Tsang A."/>
            <person name="Grigoriev I.V."/>
        </authorList>
    </citation>
    <scope>NUCLEOTIDE SEQUENCE [LARGE SCALE GENOMIC DNA]</scope>
    <source>
        <strain evidence="2 3">CBS 494.80</strain>
    </source>
</reference>
<comment type="caution">
    <text evidence="2">The sequence shown here is derived from an EMBL/GenBank/DDBJ whole genome shotgun (WGS) entry which is preliminary data.</text>
</comment>